<dbReference type="SUPFAM" id="SSF140736">
    <property type="entry name" value="Rv1873-like"/>
    <property type="match status" value="1"/>
</dbReference>
<protein>
    <submittedName>
        <fullName evidence="1">Uncharacterized protein (DUF1810 family)</fullName>
    </submittedName>
</protein>
<dbReference type="RefSeq" id="WP_183266473.1">
    <property type="nucleotide sequence ID" value="NZ_JACHFJ010000007.1"/>
</dbReference>
<dbReference type="AlphaFoldDB" id="A0A840VCQ6"/>
<evidence type="ECO:0000313" key="2">
    <source>
        <dbReference type="Proteomes" id="UP000553706"/>
    </source>
</evidence>
<dbReference type="Pfam" id="PF08837">
    <property type="entry name" value="DUF1810"/>
    <property type="match status" value="1"/>
</dbReference>
<dbReference type="InterPro" id="IPR036287">
    <property type="entry name" value="Rv1873-like_sf"/>
</dbReference>
<dbReference type="Proteomes" id="UP000553706">
    <property type="component" value="Unassembled WGS sequence"/>
</dbReference>
<keyword evidence="2" id="KW-1185">Reference proteome</keyword>
<evidence type="ECO:0000313" key="1">
    <source>
        <dbReference type="EMBL" id="MBB5373464.1"/>
    </source>
</evidence>
<dbReference type="Gene3D" id="1.25.40.380">
    <property type="entry name" value="Protein of unknown function DUF1810"/>
    <property type="match status" value="1"/>
</dbReference>
<name>A0A840VCQ6_9PROT</name>
<dbReference type="EMBL" id="JACHFJ010000007">
    <property type="protein sequence ID" value="MBB5373464.1"/>
    <property type="molecule type" value="Genomic_DNA"/>
</dbReference>
<accession>A0A840VCQ6</accession>
<organism evidence="1 2">
    <name type="scientific">Acidocella aromatica</name>
    <dbReference type="NCBI Taxonomy" id="1303579"/>
    <lineage>
        <taxon>Bacteria</taxon>
        <taxon>Pseudomonadati</taxon>
        <taxon>Pseudomonadota</taxon>
        <taxon>Alphaproteobacteria</taxon>
        <taxon>Acetobacterales</taxon>
        <taxon>Acidocellaceae</taxon>
        <taxon>Acidocella</taxon>
    </lineage>
</organism>
<comment type="caution">
    <text evidence="1">The sequence shown here is derived from an EMBL/GenBank/DDBJ whole genome shotgun (WGS) entry which is preliminary data.</text>
</comment>
<reference evidence="1 2" key="1">
    <citation type="submission" date="2020-08" db="EMBL/GenBank/DDBJ databases">
        <title>Genomic Encyclopedia of Type Strains, Phase IV (KMG-IV): sequencing the most valuable type-strain genomes for metagenomic binning, comparative biology and taxonomic classification.</title>
        <authorList>
            <person name="Goeker M."/>
        </authorList>
    </citation>
    <scope>NUCLEOTIDE SEQUENCE [LARGE SCALE GENOMIC DNA]</scope>
    <source>
        <strain evidence="1 2">DSM 27026</strain>
    </source>
</reference>
<dbReference type="InterPro" id="IPR014937">
    <property type="entry name" value="DUF1810"/>
</dbReference>
<proteinExistence type="predicted"/>
<sequence length="138" mass="15366">MDAFKLDRFTAAQAPVIDIIRRELADGRKRSHWMWFIFPQIEGLGFSAMSQRYAISGLEEAKAYLAHPVLGRRLLECTRLAMQSGNSALDIFGPIDAQKLRSCLTLFAAASDDPVFPLALAQFFNGERDDATLTKLTA</sequence>
<dbReference type="PIRSF" id="PIRSF008546">
    <property type="entry name" value="UCP008546"/>
    <property type="match status" value="1"/>
</dbReference>
<gene>
    <name evidence="1" type="ORF">HNP71_001724</name>
</gene>